<dbReference type="EMBL" id="WJJP01000714">
    <property type="protein sequence ID" value="MBD3327266.1"/>
    <property type="molecule type" value="Genomic_DNA"/>
</dbReference>
<proteinExistence type="predicted"/>
<dbReference type="InterPro" id="IPR004843">
    <property type="entry name" value="Calcineurin-like_PHP"/>
</dbReference>
<gene>
    <name evidence="2" type="ORF">GF339_21955</name>
</gene>
<dbReference type="PANTHER" id="PTHR45867">
    <property type="entry name" value="PURPLE ACID PHOSPHATASE"/>
    <property type="match status" value="1"/>
</dbReference>
<protein>
    <recommendedName>
        <fullName evidence="1">Calcineurin-like phosphoesterase domain-containing protein</fullName>
    </recommendedName>
</protein>
<evidence type="ECO:0000313" key="2">
    <source>
        <dbReference type="EMBL" id="MBD3327266.1"/>
    </source>
</evidence>
<dbReference type="SUPFAM" id="SSF56300">
    <property type="entry name" value="Metallo-dependent phosphatases"/>
    <property type="match status" value="1"/>
</dbReference>
<dbReference type="GO" id="GO:0016787">
    <property type="term" value="F:hydrolase activity"/>
    <property type="evidence" value="ECO:0007669"/>
    <property type="project" value="InterPro"/>
</dbReference>
<dbReference type="Gene3D" id="3.60.21.10">
    <property type="match status" value="1"/>
</dbReference>
<dbReference type="InterPro" id="IPR029052">
    <property type="entry name" value="Metallo-depent_PP-like"/>
</dbReference>
<dbReference type="PANTHER" id="PTHR45867:SF3">
    <property type="entry name" value="ACID PHOSPHATASE TYPE 7"/>
    <property type="match status" value="1"/>
</dbReference>
<feature type="domain" description="Calcineurin-like phosphoesterase" evidence="1">
    <location>
        <begin position="86"/>
        <end position="239"/>
    </location>
</feature>
<dbReference type="Pfam" id="PF00149">
    <property type="entry name" value="Metallophos"/>
    <property type="match status" value="1"/>
</dbReference>
<sequence length="302" mass="33650">MVYPKEKEMMKSYLPLSRKLSILVVIVLMFSLLGGCQNDHIFRYGTTAPSPFGDSFLIVGDSRSGDSIYQEIVSSITSSLTFAECMIHVGDMIEDPGNQAQWNNFLTMTAPISQVMPWYAVVGNHDVGSVASQQIYQDVMTPPSENLYYSVDLLDSHFIILDTEIPGQEGGIVGEQLAWLRRDLAMYAGSAQYVFVFTHRPVFPQGHYRGHDLANADELHQLFTQYGVDAVFSGHEHQYYVYQKDAIPYVVTGGGGSPIYDGGMGEGFQHFLLVELLPPETLNIHILDVHGRVIRTDMVGVE</sequence>
<accession>A0A9D5K0Q8</accession>
<evidence type="ECO:0000259" key="1">
    <source>
        <dbReference type="Pfam" id="PF00149"/>
    </source>
</evidence>
<organism evidence="2 3">
    <name type="scientific">candidate division KSB3 bacterium</name>
    <dbReference type="NCBI Taxonomy" id="2044937"/>
    <lineage>
        <taxon>Bacteria</taxon>
        <taxon>candidate division KSB3</taxon>
    </lineage>
</organism>
<evidence type="ECO:0000313" key="3">
    <source>
        <dbReference type="Proteomes" id="UP000649604"/>
    </source>
</evidence>
<dbReference type="AlphaFoldDB" id="A0A9D5K0Q8"/>
<name>A0A9D5K0Q8_9BACT</name>
<dbReference type="Proteomes" id="UP000649604">
    <property type="component" value="Unassembled WGS sequence"/>
</dbReference>
<comment type="caution">
    <text evidence="2">The sequence shown here is derived from an EMBL/GenBank/DDBJ whole genome shotgun (WGS) entry which is preliminary data.</text>
</comment>
<reference evidence="2" key="1">
    <citation type="submission" date="2019-11" db="EMBL/GenBank/DDBJ databases">
        <title>Microbial mats filling the niche in hypersaline microbial mats.</title>
        <authorList>
            <person name="Wong H.L."/>
            <person name="Macleod F.I."/>
            <person name="White R.A. III"/>
            <person name="Burns B.P."/>
        </authorList>
    </citation>
    <scope>NUCLEOTIDE SEQUENCE</scope>
    <source>
        <strain evidence="2">Rbin_158</strain>
    </source>
</reference>